<keyword evidence="6" id="KW-1185">Reference proteome</keyword>
<dbReference type="PANTHER" id="PTHR48043">
    <property type="entry name" value="EG:EG0003.4 PROTEIN-RELATED"/>
    <property type="match status" value="1"/>
</dbReference>
<dbReference type="SUPFAM" id="SSF53756">
    <property type="entry name" value="UDP-Glycosyltransferase/glycogen phosphorylase"/>
    <property type="match status" value="2"/>
</dbReference>
<evidence type="ECO:0008006" key="7">
    <source>
        <dbReference type="Google" id="ProtNLM"/>
    </source>
</evidence>
<evidence type="ECO:0000313" key="5">
    <source>
        <dbReference type="EMBL" id="KAF7988260.1"/>
    </source>
</evidence>
<comment type="caution">
    <text evidence="5">The sequence shown here is derived from an EMBL/GenBank/DDBJ whole genome shotgun (WGS) entry which is preliminary data.</text>
</comment>
<dbReference type="InterPro" id="IPR035595">
    <property type="entry name" value="UDP_glycos_trans_CS"/>
</dbReference>
<reference evidence="5 6" key="1">
    <citation type="submission" date="2020-08" db="EMBL/GenBank/DDBJ databases">
        <title>Aphidius gifuensis genome sequencing and assembly.</title>
        <authorList>
            <person name="Du Z."/>
        </authorList>
    </citation>
    <scope>NUCLEOTIDE SEQUENCE [LARGE SCALE GENOMIC DNA]</scope>
    <source>
        <strain evidence="5">YNYX2018</strain>
        <tissue evidence="5">Adults</tissue>
    </source>
</reference>
<evidence type="ECO:0000313" key="6">
    <source>
        <dbReference type="Proteomes" id="UP000639338"/>
    </source>
</evidence>
<name>A0A834XJV2_APHGI</name>
<dbReference type="Proteomes" id="UP000639338">
    <property type="component" value="Unassembled WGS sequence"/>
</dbReference>
<dbReference type="FunFam" id="3.40.50.2000:FF:000050">
    <property type="entry name" value="UDP-glucuronosyltransferase"/>
    <property type="match status" value="1"/>
</dbReference>
<dbReference type="GO" id="GO:0008194">
    <property type="term" value="F:UDP-glycosyltransferase activity"/>
    <property type="evidence" value="ECO:0007669"/>
    <property type="project" value="InterPro"/>
</dbReference>
<protein>
    <recommendedName>
        <fullName evidence="7">UDP-glycosyltransferase</fullName>
    </recommendedName>
</protein>
<dbReference type="InterPro" id="IPR050271">
    <property type="entry name" value="UDP-glycosyltransferase"/>
</dbReference>
<gene>
    <name evidence="5" type="ORF">HCN44_007792</name>
</gene>
<dbReference type="EMBL" id="JACMRX010000006">
    <property type="protein sequence ID" value="KAF7988260.1"/>
    <property type="molecule type" value="Genomic_DNA"/>
</dbReference>
<dbReference type="FunFam" id="3.40.50.2000:FF:000021">
    <property type="entry name" value="UDP-glucuronosyltransferase"/>
    <property type="match status" value="1"/>
</dbReference>
<keyword evidence="4" id="KW-0812">Transmembrane</keyword>
<organism evidence="5 6">
    <name type="scientific">Aphidius gifuensis</name>
    <name type="common">Parasitoid wasp</name>
    <dbReference type="NCBI Taxonomy" id="684658"/>
    <lineage>
        <taxon>Eukaryota</taxon>
        <taxon>Metazoa</taxon>
        <taxon>Ecdysozoa</taxon>
        <taxon>Arthropoda</taxon>
        <taxon>Hexapoda</taxon>
        <taxon>Insecta</taxon>
        <taxon>Pterygota</taxon>
        <taxon>Neoptera</taxon>
        <taxon>Endopterygota</taxon>
        <taxon>Hymenoptera</taxon>
        <taxon>Apocrita</taxon>
        <taxon>Ichneumonoidea</taxon>
        <taxon>Braconidae</taxon>
        <taxon>Aphidiinae</taxon>
        <taxon>Aphidius</taxon>
    </lineage>
</organism>
<dbReference type="Gene3D" id="3.40.50.2000">
    <property type="entry name" value="Glycogen Phosphorylase B"/>
    <property type="match status" value="2"/>
</dbReference>
<evidence type="ECO:0000256" key="3">
    <source>
        <dbReference type="ARBA" id="ARBA00022679"/>
    </source>
</evidence>
<evidence type="ECO:0000256" key="1">
    <source>
        <dbReference type="ARBA" id="ARBA00009995"/>
    </source>
</evidence>
<keyword evidence="2" id="KW-0328">Glycosyltransferase</keyword>
<dbReference type="Pfam" id="PF00201">
    <property type="entry name" value="UDPGT"/>
    <property type="match status" value="2"/>
</dbReference>
<dbReference type="PROSITE" id="PS00375">
    <property type="entry name" value="UDPGT"/>
    <property type="match status" value="2"/>
</dbReference>
<evidence type="ECO:0000256" key="4">
    <source>
        <dbReference type="SAM" id="Phobius"/>
    </source>
</evidence>
<feature type="transmembrane region" description="Helical" evidence="4">
    <location>
        <begin position="935"/>
        <end position="954"/>
    </location>
</feature>
<dbReference type="PANTHER" id="PTHR48043:SF145">
    <property type="entry name" value="FI06409P-RELATED"/>
    <property type="match status" value="1"/>
</dbReference>
<dbReference type="CDD" id="cd03784">
    <property type="entry name" value="GT1_Gtf-like"/>
    <property type="match status" value="2"/>
</dbReference>
<dbReference type="OrthoDB" id="5835829at2759"/>
<keyword evidence="3" id="KW-0808">Transferase</keyword>
<sequence>MKILVNIVVLFFIIIKIDNCIGYRILALFPLNVKSHFKMYERLMKGLVERGHQVDVISSLPLDTPIKNYTDIVLDPIASDHTDEFTYDLLPLYNGLSQFEIIATKAGNDICDGILRNSKVQDIINNPPTNPPYDLIIMELAAGNCFIAFGHKLNIPVVAASSSFWPFTSNMFGNPENLAVTANLFTHNFDRMKFFDRMYNVIFTFYTNYIFNKLRAPQDGMIKKKFGPSTPSLIELEKQFDLLLLNTHPSLEDPIPRVPGLIEVGGLHALDDDSPELSMADKKWLDESTDGFIYFTFGSIAVTESFPLSTIQAFYKSFAKLAPLRILMRVKRPERLPPGLPENIKIFTWISQPKVLKHKNIRAFITHGGLMGTQEAVAHGVPMIGVPLFCDQFTNVDLYVRKNIAIRLEHKEITEKKLDFALKEILENPMYRNNAKKLAIKFRDRPSSPLDTACYWIEYIGRHVEFDNCFGYRILGLFPLNGKSHFKMPESLMKGLAKRGHQVDIISFFPLDILMQNYTDITIEPLVNEYVDDFNYDIFPTYKDIMQFKMYATVFGNDVCEGLLKNSKVQNIINNPPTNPPYDLLIMELYAANCFMAFGHKLNIPVIGVSPAFFPWTSAIIGNPENLAITSNIFLSTTFDRMKFVDRMYNVIFTFYTNYIFNKLRAPQDKMIRKTFGPSTPSLMELEKTFDLFLVNTHPSLNDPIPRVPGLIEVGGLHALDDDSAELSVADKKWLDESTDGFIYFTFGSFAVTESFPLSTIQAFYKSFAKLVPKRILMRVKRPERLPPGLPSNVKTFTWISQAKVLKHKNIRAFITHGGLMGTQEAVAHGVPMIGVPLFTDQFTNIDLYVRKNIAIRLEHKEISEKKLDFALKEILENPTYRINAKKLAIKFRDRSSSPLDTACYWIDYIGRHGKNALRSRTLDMAWWQVQLLDVYAAIIFIITMIITILVILIKHLVKKFHFHTSISDEKKNS</sequence>
<proteinExistence type="inferred from homology"/>
<keyword evidence="4" id="KW-0472">Membrane</keyword>
<dbReference type="AlphaFoldDB" id="A0A834XJV2"/>
<comment type="similarity">
    <text evidence="1">Belongs to the UDP-glycosyltransferase family.</text>
</comment>
<keyword evidence="4" id="KW-1133">Transmembrane helix</keyword>
<evidence type="ECO:0000256" key="2">
    <source>
        <dbReference type="ARBA" id="ARBA00022676"/>
    </source>
</evidence>
<accession>A0A834XJV2</accession>
<dbReference type="InterPro" id="IPR002213">
    <property type="entry name" value="UDP_glucos_trans"/>
</dbReference>